<dbReference type="PANTHER" id="PTHR47608">
    <property type="entry name" value="SERINE PROTEASE INHIBITOR KAZAL-TYPE 2, SPINK2"/>
    <property type="match status" value="1"/>
</dbReference>
<dbReference type="InterPro" id="IPR001239">
    <property type="entry name" value="Prot_inh_Kazal-m"/>
</dbReference>
<sequence>PACDKYRLPGCPRDYNPVCGTDGETYGNECVLCLYN</sequence>
<accession>A0AAW3DHT0</accession>
<evidence type="ECO:0000256" key="4">
    <source>
        <dbReference type="ARBA" id="ARBA00022900"/>
    </source>
</evidence>
<dbReference type="PANTHER" id="PTHR47608:SF1">
    <property type="entry name" value="SERINE PROTEASE INHIBITOR KAZAL-TYPE 2"/>
    <property type="match status" value="1"/>
</dbReference>
<protein>
    <submittedName>
        <fullName evidence="7">Trypsin inhibitor ClTI-1</fullName>
    </submittedName>
</protein>
<dbReference type="GO" id="GO:0004867">
    <property type="term" value="F:serine-type endopeptidase inhibitor activity"/>
    <property type="evidence" value="ECO:0007669"/>
    <property type="project" value="UniProtKB-KW"/>
</dbReference>
<feature type="domain" description="Kazal-like" evidence="6">
    <location>
        <begin position="1"/>
        <end position="36"/>
    </location>
</feature>
<dbReference type="GO" id="GO:0007286">
    <property type="term" value="P:spermatid development"/>
    <property type="evidence" value="ECO:0007669"/>
    <property type="project" value="InterPro"/>
</dbReference>
<dbReference type="InterPro" id="IPR042167">
    <property type="entry name" value="SPINK2"/>
</dbReference>
<keyword evidence="2" id="KW-0964">Secreted</keyword>
<keyword evidence="3" id="KW-0646">Protease inhibitor</keyword>
<dbReference type="Proteomes" id="UP000053149">
    <property type="component" value="Unassembled WGS sequence"/>
</dbReference>
<dbReference type="PROSITE" id="PS51465">
    <property type="entry name" value="KAZAL_2"/>
    <property type="match status" value="1"/>
</dbReference>
<comment type="subcellular location">
    <subcellularLocation>
        <location evidence="1">Secreted</location>
    </subcellularLocation>
</comment>
<proteinExistence type="predicted"/>
<evidence type="ECO:0000256" key="3">
    <source>
        <dbReference type="ARBA" id="ARBA00022690"/>
    </source>
</evidence>
<dbReference type="SMART" id="SM00280">
    <property type="entry name" value="KAZAL"/>
    <property type="match status" value="1"/>
</dbReference>
<evidence type="ECO:0000256" key="5">
    <source>
        <dbReference type="ARBA" id="ARBA00023157"/>
    </source>
</evidence>
<evidence type="ECO:0000313" key="8">
    <source>
        <dbReference type="Proteomes" id="UP000053149"/>
    </source>
</evidence>
<dbReference type="EMBL" id="JMFR01031387">
    <property type="protein sequence ID" value="KFU97972.1"/>
    <property type="molecule type" value="Genomic_DNA"/>
</dbReference>
<feature type="non-terminal residue" evidence="7">
    <location>
        <position position="36"/>
    </location>
</feature>
<feature type="non-terminal residue" evidence="7">
    <location>
        <position position="1"/>
    </location>
</feature>
<dbReference type="SUPFAM" id="SSF100895">
    <property type="entry name" value="Kazal-type serine protease inhibitors"/>
    <property type="match status" value="1"/>
</dbReference>
<dbReference type="InterPro" id="IPR036058">
    <property type="entry name" value="Kazal_dom_sf"/>
</dbReference>
<keyword evidence="4" id="KW-0722">Serine protease inhibitor</keyword>
<evidence type="ECO:0000256" key="1">
    <source>
        <dbReference type="ARBA" id="ARBA00004613"/>
    </source>
</evidence>
<dbReference type="InterPro" id="IPR002350">
    <property type="entry name" value="Kazal_dom"/>
</dbReference>
<dbReference type="Gene3D" id="3.30.60.30">
    <property type="match status" value="1"/>
</dbReference>
<comment type="caution">
    <text evidence="7">The sequence shown here is derived from an EMBL/GenBank/DDBJ whole genome shotgun (WGS) entry which is preliminary data.</text>
</comment>
<dbReference type="GO" id="GO:0005576">
    <property type="term" value="C:extracellular region"/>
    <property type="evidence" value="ECO:0007669"/>
    <property type="project" value="UniProtKB-SubCell"/>
</dbReference>
<dbReference type="AlphaFoldDB" id="A0AAW3DHT0"/>
<reference evidence="7 8" key="1">
    <citation type="journal article" date="2014" name="Science">
        <title>Comparative genomics reveals insights into avian genome evolution and adaptation.</title>
        <authorList>
            <consortium name="Avian Genome Consortium"/>
            <person name="Zhang G."/>
            <person name="Li C."/>
            <person name="Li Q."/>
            <person name="Li B."/>
            <person name="Larkin D.M."/>
            <person name="Lee C."/>
            <person name="Storz J.F."/>
            <person name="Antunes A."/>
            <person name="Greenwold M.J."/>
            <person name="Meredith R.W."/>
            <person name="Odeen A."/>
            <person name="Cui J."/>
            <person name="Zhou Q."/>
            <person name="Xu L."/>
            <person name="Pan H."/>
            <person name="Wang Z."/>
            <person name="Jin L."/>
            <person name="Zhang P."/>
            <person name="Hu H."/>
            <person name="Yang W."/>
            <person name="Hu J."/>
            <person name="Xiao J."/>
            <person name="Yang Z."/>
            <person name="Liu Y."/>
            <person name="Xie Q."/>
            <person name="Yu H."/>
            <person name="Lian J."/>
            <person name="Wen P."/>
            <person name="Zhang F."/>
            <person name="Li H."/>
            <person name="Zeng Y."/>
            <person name="Xiong Z."/>
            <person name="Liu S."/>
            <person name="Zhou L."/>
            <person name="Huang Z."/>
            <person name="An N."/>
            <person name="Wang J."/>
            <person name="Zheng Q."/>
            <person name="Xiong Y."/>
            <person name="Wang G."/>
            <person name="Wang B."/>
            <person name="Wang J."/>
            <person name="Fan Y."/>
            <person name="da Fonseca R.R."/>
            <person name="Alfaro-Nunez A."/>
            <person name="Schubert M."/>
            <person name="Orlando L."/>
            <person name="Mourier T."/>
            <person name="Howard J.T."/>
            <person name="Ganapathy G."/>
            <person name="Pfenning A."/>
            <person name="Whitney O."/>
            <person name="Rivas M.V."/>
            <person name="Hara E."/>
            <person name="Smith J."/>
            <person name="Farre M."/>
            <person name="Narayan J."/>
            <person name="Slavov G."/>
            <person name="Romanov M.N."/>
            <person name="Borges R."/>
            <person name="Machado J.P."/>
            <person name="Khan I."/>
            <person name="Springer M.S."/>
            <person name="Gatesy J."/>
            <person name="Hoffmann F.G."/>
            <person name="Opazo J.C."/>
            <person name="Hastad O."/>
            <person name="Sawyer R.H."/>
            <person name="Kim H."/>
            <person name="Kim K.W."/>
            <person name="Kim H.J."/>
            <person name="Cho S."/>
            <person name="Li N."/>
            <person name="Huang Y."/>
            <person name="Bruford M.W."/>
            <person name="Zhan X."/>
            <person name="Dixon A."/>
            <person name="Bertelsen M.F."/>
            <person name="Derryberry E."/>
            <person name="Warren W."/>
            <person name="Wilson R.K."/>
            <person name="Li S."/>
            <person name="Ray D.A."/>
            <person name="Green R.E."/>
            <person name="O'Brien S.J."/>
            <person name="Griffin D."/>
            <person name="Johnson W.E."/>
            <person name="Haussler D."/>
            <person name="Ryder O.A."/>
            <person name="Willerslev E."/>
            <person name="Graves G.R."/>
            <person name="Alstrom P."/>
            <person name="Fjeldsa J."/>
            <person name="Mindell D.P."/>
            <person name="Edwards S.V."/>
            <person name="Braun E.L."/>
            <person name="Rahbek C."/>
            <person name="Burt D.W."/>
            <person name="Houde P."/>
            <person name="Zhang Y."/>
            <person name="Yang H."/>
            <person name="Wang J."/>
            <person name="Jarvis E.D."/>
            <person name="Gilbert M.T."/>
            <person name="Wang J."/>
        </authorList>
    </citation>
    <scope>NUCLEOTIDE SEQUENCE [LARGE SCALE GENOMIC DNA]</scope>
    <source>
        <strain evidence="7">BGI_N339</strain>
    </source>
</reference>
<keyword evidence="5" id="KW-1015">Disulfide bond</keyword>
<organism evidence="7 8">
    <name type="scientific">Pterocles gutturalis</name>
    <name type="common">yellow-throated sandgrouse</name>
    <dbReference type="NCBI Taxonomy" id="240206"/>
    <lineage>
        <taxon>Eukaryota</taxon>
        <taxon>Metazoa</taxon>
        <taxon>Chordata</taxon>
        <taxon>Craniata</taxon>
        <taxon>Vertebrata</taxon>
        <taxon>Euteleostomi</taxon>
        <taxon>Archelosauria</taxon>
        <taxon>Archosauria</taxon>
        <taxon>Dinosauria</taxon>
        <taxon>Saurischia</taxon>
        <taxon>Theropoda</taxon>
        <taxon>Coelurosauria</taxon>
        <taxon>Aves</taxon>
        <taxon>Neognathae</taxon>
        <taxon>Neoaves</taxon>
        <taxon>Columbimorphae</taxon>
        <taxon>Pterocliformes</taxon>
        <taxon>Pteroclidae</taxon>
        <taxon>Pterocles</taxon>
    </lineage>
</organism>
<evidence type="ECO:0000259" key="6">
    <source>
        <dbReference type="PROSITE" id="PS51465"/>
    </source>
</evidence>
<evidence type="ECO:0000313" key="7">
    <source>
        <dbReference type="EMBL" id="KFU97972.1"/>
    </source>
</evidence>
<evidence type="ECO:0000256" key="2">
    <source>
        <dbReference type="ARBA" id="ARBA00022525"/>
    </source>
</evidence>
<dbReference type="PRINTS" id="PR00290">
    <property type="entry name" value="KAZALINHBTR"/>
</dbReference>
<dbReference type="Pfam" id="PF00050">
    <property type="entry name" value="Kazal_1"/>
    <property type="match status" value="1"/>
</dbReference>
<name>A0AAW3DHT0_9AVES</name>
<keyword evidence="8" id="KW-1185">Reference proteome</keyword>
<gene>
    <name evidence="7" type="ORF">N339_03316</name>
</gene>
<dbReference type="KEGG" id="pguu:104457850"/>
<dbReference type="PROSITE" id="PS00282">
    <property type="entry name" value="KAZAL_1"/>
    <property type="match status" value="1"/>
</dbReference>